<organism evidence="1">
    <name type="scientific">marine sediment metagenome</name>
    <dbReference type="NCBI Taxonomy" id="412755"/>
    <lineage>
        <taxon>unclassified sequences</taxon>
        <taxon>metagenomes</taxon>
        <taxon>ecological metagenomes</taxon>
    </lineage>
</organism>
<proteinExistence type="predicted"/>
<sequence length="55" mass="6640">MYKEFYGTDYVFVPKNPNPYGSKEVKDTWSLLAVFKNDAHEARKYIYWLFKRGIN</sequence>
<evidence type="ECO:0000313" key="1">
    <source>
        <dbReference type="EMBL" id="KKK66943.1"/>
    </source>
</evidence>
<dbReference type="EMBL" id="LAZR01059840">
    <property type="protein sequence ID" value="KKK66943.1"/>
    <property type="molecule type" value="Genomic_DNA"/>
</dbReference>
<reference evidence="1" key="1">
    <citation type="journal article" date="2015" name="Nature">
        <title>Complex archaea that bridge the gap between prokaryotes and eukaryotes.</title>
        <authorList>
            <person name="Spang A."/>
            <person name="Saw J.H."/>
            <person name="Jorgensen S.L."/>
            <person name="Zaremba-Niedzwiedzka K."/>
            <person name="Martijn J."/>
            <person name="Lind A.E."/>
            <person name="van Eijk R."/>
            <person name="Schleper C."/>
            <person name="Guy L."/>
            <person name="Ettema T.J."/>
        </authorList>
    </citation>
    <scope>NUCLEOTIDE SEQUENCE</scope>
</reference>
<comment type="caution">
    <text evidence="1">The sequence shown here is derived from an EMBL/GenBank/DDBJ whole genome shotgun (WGS) entry which is preliminary data.</text>
</comment>
<feature type="non-terminal residue" evidence="1">
    <location>
        <position position="55"/>
    </location>
</feature>
<gene>
    <name evidence="1" type="ORF">LCGC14_2959030</name>
</gene>
<protein>
    <submittedName>
        <fullName evidence="1">Uncharacterized protein</fullName>
    </submittedName>
</protein>
<name>A0A0F8XDP0_9ZZZZ</name>
<accession>A0A0F8XDP0</accession>
<dbReference type="AlphaFoldDB" id="A0A0F8XDP0"/>